<keyword evidence="2" id="KW-0378">Hydrolase</keyword>
<dbReference type="InterPro" id="IPR006684">
    <property type="entry name" value="YbgC/YbaW"/>
</dbReference>
<dbReference type="NCBIfam" id="TIGR00051">
    <property type="entry name" value="YbgC/FadM family acyl-CoA thioesterase"/>
    <property type="match status" value="1"/>
</dbReference>
<dbReference type="OrthoDB" id="9800856at2"/>
<dbReference type="GO" id="GO:0047617">
    <property type="term" value="F:fatty acyl-CoA hydrolase activity"/>
    <property type="evidence" value="ECO:0007669"/>
    <property type="project" value="TreeGrafter"/>
</dbReference>
<name>T0BVJ4_ALIAG</name>
<comment type="similarity">
    <text evidence="1">Belongs to the 4-hydroxybenzoyl-CoA thioesterase family.</text>
</comment>
<dbReference type="Proteomes" id="UP000829401">
    <property type="component" value="Chromosome"/>
</dbReference>
<organism evidence="3 4">
    <name type="scientific">Alicyclobacillus acidoterrestris (strain ATCC 49025 / DSM 3922 / CIP 106132 / NCIMB 13137 / GD3B)</name>
    <dbReference type="NCBI Taxonomy" id="1356854"/>
    <lineage>
        <taxon>Bacteria</taxon>
        <taxon>Bacillati</taxon>
        <taxon>Bacillota</taxon>
        <taxon>Bacilli</taxon>
        <taxon>Bacillales</taxon>
        <taxon>Alicyclobacillaceae</taxon>
        <taxon>Alicyclobacillus</taxon>
    </lineage>
</organism>
<dbReference type="PIRSF" id="PIRSF003230">
    <property type="entry name" value="YbgC"/>
    <property type="match status" value="1"/>
</dbReference>
<proteinExistence type="inferred from homology"/>
<evidence type="ECO:0000256" key="2">
    <source>
        <dbReference type="ARBA" id="ARBA00022801"/>
    </source>
</evidence>
<dbReference type="Pfam" id="PF03061">
    <property type="entry name" value="4HBT"/>
    <property type="match status" value="1"/>
</dbReference>
<evidence type="ECO:0000256" key="1">
    <source>
        <dbReference type="ARBA" id="ARBA00005953"/>
    </source>
</evidence>
<dbReference type="STRING" id="1356854.N007_04400"/>
<evidence type="ECO:0000313" key="3">
    <source>
        <dbReference type="EMBL" id="UNO48637.1"/>
    </source>
</evidence>
<dbReference type="InterPro" id="IPR029069">
    <property type="entry name" value="HotDog_dom_sf"/>
</dbReference>
<dbReference type="PANTHER" id="PTHR31793">
    <property type="entry name" value="4-HYDROXYBENZOYL-COA THIOESTERASE FAMILY MEMBER"/>
    <property type="match status" value="1"/>
</dbReference>
<dbReference type="PANTHER" id="PTHR31793:SF27">
    <property type="entry name" value="NOVEL THIOESTERASE SUPERFAMILY DOMAIN AND SAPOSIN A-TYPE DOMAIN CONTAINING PROTEIN (0610012H03RIK)"/>
    <property type="match status" value="1"/>
</dbReference>
<dbReference type="SUPFAM" id="SSF54637">
    <property type="entry name" value="Thioesterase/thiol ester dehydrase-isomerase"/>
    <property type="match status" value="1"/>
</dbReference>
<dbReference type="InterPro" id="IPR050563">
    <property type="entry name" value="4-hydroxybenzoyl-CoA_TE"/>
</dbReference>
<keyword evidence="4" id="KW-1185">Reference proteome</keyword>
<gene>
    <name evidence="3" type="ORF">K1I37_18560</name>
</gene>
<dbReference type="eggNOG" id="COG0824">
    <property type="taxonomic scope" value="Bacteria"/>
</dbReference>
<dbReference type="CDD" id="cd00586">
    <property type="entry name" value="4HBT"/>
    <property type="match status" value="1"/>
</dbReference>
<dbReference type="InterPro" id="IPR006683">
    <property type="entry name" value="Thioestr_dom"/>
</dbReference>
<dbReference type="Gene3D" id="3.10.129.10">
    <property type="entry name" value="Hotdog Thioesterase"/>
    <property type="match status" value="1"/>
</dbReference>
<dbReference type="AlphaFoldDB" id="T0BVJ4"/>
<sequence>MDNYRFHHELRVRFSEVDGQGIVFNAHYLSYLDIAFAEYLRRELQLSSGMPRTVLAKSTLQFRQPAKFDDVLQIWVRTHRIGTSSMTVSFLITREDEVLFEAEHIYVYVNEDGQPQPVPELWRQTIEAYEQGR</sequence>
<accession>A0A9E7CZH1</accession>
<dbReference type="RefSeq" id="WP_021295919.1">
    <property type="nucleotide sequence ID" value="NZ_AURB01000113.1"/>
</dbReference>
<evidence type="ECO:0000313" key="4">
    <source>
        <dbReference type="Proteomes" id="UP000829401"/>
    </source>
</evidence>
<dbReference type="EMBL" id="CP080467">
    <property type="protein sequence ID" value="UNO48637.1"/>
    <property type="molecule type" value="Genomic_DNA"/>
</dbReference>
<dbReference type="KEGG" id="aaco:K1I37_18560"/>
<protein>
    <submittedName>
        <fullName evidence="3">Acyl-CoA thioesterase</fullName>
    </submittedName>
</protein>
<accession>T0BVJ4</accession>
<reference evidence="4" key="1">
    <citation type="journal article" date="2022" name="G3 (Bethesda)">
        <title>Unveiling the complete genome sequence of Alicyclobacillus acidoterrestris DSM 3922T, a taint-producing strain.</title>
        <authorList>
            <person name="Leonardo I.C."/>
            <person name="Barreto Crespo M.T."/>
            <person name="Gaspar F.B."/>
        </authorList>
    </citation>
    <scope>NUCLEOTIDE SEQUENCE [LARGE SCALE GENOMIC DNA]</scope>
    <source>
        <strain evidence="4">DSM 3922</strain>
    </source>
</reference>